<accession>A0AAJ2HMT6</accession>
<name>A0AAJ2HMT6_9MICO</name>
<dbReference type="AlphaFoldDB" id="A0AAJ2HMT6"/>
<evidence type="ECO:0000313" key="2">
    <source>
        <dbReference type="EMBL" id="MDS0246951.1"/>
    </source>
</evidence>
<dbReference type="EMBL" id="JAHWXH010000005">
    <property type="protein sequence ID" value="MDS0246951.1"/>
    <property type="molecule type" value="Genomic_DNA"/>
</dbReference>
<protein>
    <submittedName>
        <fullName evidence="2">Uncharacterized protein</fullName>
    </submittedName>
</protein>
<organism evidence="2 3">
    <name type="scientific">Microbacterium aurantiacum</name>
    <dbReference type="NCBI Taxonomy" id="162393"/>
    <lineage>
        <taxon>Bacteria</taxon>
        <taxon>Bacillati</taxon>
        <taxon>Actinomycetota</taxon>
        <taxon>Actinomycetes</taxon>
        <taxon>Micrococcales</taxon>
        <taxon>Microbacteriaceae</taxon>
        <taxon>Microbacterium</taxon>
    </lineage>
</organism>
<dbReference type="GeneID" id="301459616"/>
<feature type="region of interest" description="Disordered" evidence="1">
    <location>
        <begin position="68"/>
        <end position="99"/>
    </location>
</feature>
<dbReference type="RefSeq" id="WP_310892231.1">
    <property type="nucleotide sequence ID" value="NZ_BAAAGR010000010.1"/>
</dbReference>
<comment type="caution">
    <text evidence="2">The sequence shown here is derived from an EMBL/GenBank/DDBJ whole genome shotgun (WGS) entry which is preliminary data.</text>
</comment>
<proteinExistence type="predicted"/>
<reference evidence="2 3" key="1">
    <citation type="submission" date="2021-06" db="EMBL/GenBank/DDBJ databases">
        <title>Genome-based taxonomic framework of Microbacterium strains isolated from marine environment, the description of four new species and reclassification of four preexisting species.</title>
        <authorList>
            <person name="Lee S.D."/>
            <person name="Kim S.-M."/>
            <person name="Byeon Y.-S."/>
            <person name="Yang H.L."/>
            <person name="Kim I.S."/>
        </authorList>
    </citation>
    <scope>NUCLEOTIDE SEQUENCE [LARGE SCALE GENOMIC DNA]</scope>
    <source>
        <strain evidence="2 3">KACC 20514</strain>
    </source>
</reference>
<evidence type="ECO:0000256" key="1">
    <source>
        <dbReference type="SAM" id="MobiDB-lite"/>
    </source>
</evidence>
<gene>
    <name evidence="2" type="ORF">KZC50_15240</name>
</gene>
<evidence type="ECO:0000313" key="3">
    <source>
        <dbReference type="Proteomes" id="UP001183582"/>
    </source>
</evidence>
<dbReference type="Proteomes" id="UP001183582">
    <property type="component" value="Unassembled WGS sequence"/>
</dbReference>
<sequence length="99" mass="10936">MAREISMEEVEALARQQVENRVSAVRGLIEASESIATLSAQLEEMKRSYASHFKTATDAGWTMAELKSFGLQPEPKQPRRSRAQRASAPTSTDSTGHDE</sequence>